<proteinExistence type="predicted"/>
<name>A0ACC2LGF9_PERAE</name>
<sequence length="77" mass="8324">MTIVSDCRAETSWTGGGRSCVEPEVRFGDLGLGREEVDEGFADGDGEVGSEKGFGFEELHVVSRVRGDRVEVCWIAS</sequence>
<gene>
    <name evidence="1" type="ORF">MRB53_025886</name>
</gene>
<comment type="caution">
    <text evidence="1">The sequence shown here is derived from an EMBL/GenBank/DDBJ whole genome shotgun (WGS) entry which is preliminary data.</text>
</comment>
<evidence type="ECO:0000313" key="1">
    <source>
        <dbReference type="EMBL" id="KAJ8632550.1"/>
    </source>
</evidence>
<dbReference type="EMBL" id="CM056816">
    <property type="protein sequence ID" value="KAJ8632550.1"/>
    <property type="molecule type" value="Genomic_DNA"/>
</dbReference>
<organism evidence="1 2">
    <name type="scientific">Persea americana</name>
    <name type="common">Avocado</name>
    <dbReference type="NCBI Taxonomy" id="3435"/>
    <lineage>
        <taxon>Eukaryota</taxon>
        <taxon>Viridiplantae</taxon>
        <taxon>Streptophyta</taxon>
        <taxon>Embryophyta</taxon>
        <taxon>Tracheophyta</taxon>
        <taxon>Spermatophyta</taxon>
        <taxon>Magnoliopsida</taxon>
        <taxon>Magnoliidae</taxon>
        <taxon>Laurales</taxon>
        <taxon>Lauraceae</taxon>
        <taxon>Persea</taxon>
    </lineage>
</organism>
<protein>
    <submittedName>
        <fullName evidence="1">Uncharacterized protein</fullName>
    </submittedName>
</protein>
<evidence type="ECO:0000313" key="2">
    <source>
        <dbReference type="Proteomes" id="UP001234297"/>
    </source>
</evidence>
<accession>A0ACC2LGF9</accession>
<dbReference type="Proteomes" id="UP001234297">
    <property type="component" value="Chromosome 8"/>
</dbReference>
<keyword evidence="2" id="KW-1185">Reference proteome</keyword>
<reference evidence="1 2" key="1">
    <citation type="journal article" date="2022" name="Hortic Res">
        <title>A haplotype resolved chromosomal level avocado genome allows analysis of novel avocado genes.</title>
        <authorList>
            <person name="Nath O."/>
            <person name="Fletcher S.J."/>
            <person name="Hayward A."/>
            <person name="Shaw L.M."/>
            <person name="Masouleh A.K."/>
            <person name="Furtado A."/>
            <person name="Henry R.J."/>
            <person name="Mitter N."/>
        </authorList>
    </citation>
    <scope>NUCLEOTIDE SEQUENCE [LARGE SCALE GENOMIC DNA]</scope>
    <source>
        <strain evidence="2">cv. Hass</strain>
    </source>
</reference>